<dbReference type="InterPro" id="IPR000109">
    <property type="entry name" value="POT_fam"/>
</dbReference>
<feature type="transmembrane region" description="Helical" evidence="9">
    <location>
        <begin position="370"/>
        <end position="391"/>
    </location>
</feature>
<keyword evidence="4 8" id="KW-0812">Transmembrane</keyword>
<dbReference type="GO" id="GO:1904680">
    <property type="term" value="F:peptide transmembrane transporter activity"/>
    <property type="evidence" value="ECO:0007669"/>
    <property type="project" value="InterPro"/>
</dbReference>
<dbReference type="EMBL" id="CP002515">
    <property type="protein sequence ID" value="AEP13656.1"/>
    <property type="molecule type" value="Genomic_DNA"/>
</dbReference>
<dbReference type="KEGG" id="ctm:Cabther_B0658"/>
<dbReference type="Gene3D" id="1.20.1250.20">
    <property type="entry name" value="MFS general substrate transporter like domains"/>
    <property type="match status" value="1"/>
</dbReference>
<evidence type="ECO:0000256" key="6">
    <source>
        <dbReference type="ARBA" id="ARBA00022989"/>
    </source>
</evidence>
<dbReference type="GO" id="GO:0006857">
    <property type="term" value="P:oligopeptide transport"/>
    <property type="evidence" value="ECO:0007669"/>
    <property type="project" value="InterPro"/>
</dbReference>
<evidence type="ECO:0000259" key="10">
    <source>
        <dbReference type="PROSITE" id="PS50850"/>
    </source>
</evidence>
<feature type="transmembrane region" description="Helical" evidence="9">
    <location>
        <begin position="403"/>
        <end position="425"/>
    </location>
</feature>
<evidence type="ECO:0000256" key="7">
    <source>
        <dbReference type="ARBA" id="ARBA00023136"/>
    </source>
</evidence>
<keyword evidence="5" id="KW-0571">Peptide transport</keyword>
<keyword evidence="6 9" id="KW-1133">Transmembrane helix</keyword>
<accession>G2LKP9</accession>
<gene>
    <name evidence="11" type="ordered locus">Cabther_B0658</name>
</gene>
<keyword evidence="7 9" id="KW-0472">Membrane</keyword>
<evidence type="ECO:0000313" key="11">
    <source>
        <dbReference type="EMBL" id="AEP13656.1"/>
    </source>
</evidence>
<reference evidence="11 12" key="1">
    <citation type="journal article" date="2012" name="Environ. Microbiol.">
        <title>Complete genome of Candidatus Chloracidobacterium thermophilum, a chlorophyll-based photoheterotroph belonging to the phylum Acidobacteria.</title>
        <authorList>
            <person name="Garcia Costas A.M."/>
            <person name="Liu Z."/>
            <person name="Tomsho L.P."/>
            <person name="Schuster S.C."/>
            <person name="Ward D.M."/>
            <person name="Bryant D.A."/>
        </authorList>
    </citation>
    <scope>NUCLEOTIDE SEQUENCE [LARGE SCALE GENOMIC DNA]</scope>
    <source>
        <strain evidence="11 12">B</strain>
    </source>
</reference>
<feature type="transmembrane region" description="Helical" evidence="9">
    <location>
        <begin position="325"/>
        <end position="342"/>
    </location>
</feature>
<evidence type="ECO:0000256" key="2">
    <source>
        <dbReference type="ARBA" id="ARBA00022448"/>
    </source>
</evidence>
<feature type="domain" description="Major facilitator superfamily (MFS) profile" evidence="10">
    <location>
        <begin position="43"/>
        <end position="525"/>
    </location>
</feature>
<evidence type="ECO:0000256" key="3">
    <source>
        <dbReference type="ARBA" id="ARBA00022475"/>
    </source>
</evidence>
<dbReference type="NCBIfam" id="TIGR00924">
    <property type="entry name" value="yjdL_sub1_fam"/>
    <property type="match status" value="1"/>
</dbReference>
<keyword evidence="12" id="KW-1185">Reference proteome</keyword>
<evidence type="ECO:0000313" key="12">
    <source>
        <dbReference type="Proteomes" id="UP000006791"/>
    </source>
</evidence>
<dbReference type="PANTHER" id="PTHR23517">
    <property type="entry name" value="RESISTANCE PROTEIN MDTM, PUTATIVE-RELATED-RELATED"/>
    <property type="match status" value="1"/>
</dbReference>
<dbReference type="CDD" id="cd17346">
    <property type="entry name" value="MFS_DtpA_like"/>
    <property type="match status" value="1"/>
</dbReference>
<feature type="transmembrane region" description="Helical" evidence="9">
    <location>
        <begin position="431"/>
        <end position="454"/>
    </location>
</feature>
<sequence>MCAAKFISIPVKEAHTMSAAIAETPEGVMSGKQFFGHPIGLMTLFFTELWERFSYYGMRALLVLYMTASHENGGLGYSNAQAALVYGTYTSAVYLLAMPGGWAADRLLGLKYAVFIGGIIIAAGHFSMAFESEVAFYTGLVLIVLGTGLLKPNISAIVGRLYRPEDQRRDAGFSIFYMGINIGAFLAPLACGFLAQSDTWKHTIAGWGFQPSSSWHWGFAAAGIGMTLGLVQYIVGFKYLEGVGERPVREDGNTTPVWEGLASYLAVAFALFAVVAGLQQLHGLVVGRLGNAAGYAYIALVFAGIIALVWFSFLRTLAEDELKRMLAIVYFFLASIVFWALFEQAGSSLNLYADRLTDCRIFGFAFPSSYFQSLNPILIIFLAPVFAWLWVQWGDRQPSSPAKFSVGILLVGVGFVVAAVGVAFLNGGKLSPWWLVAVYLIHTVGELCLSPVGLSTMTKLAPERLSGLVMGIWFLGPTFGNYIGGLIAGHFDETRPESVGSLFYQVAATGIVVSVVAFALTPFIRRLMGNVR</sequence>
<dbReference type="InterPro" id="IPR036259">
    <property type="entry name" value="MFS_trans_sf"/>
</dbReference>
<feature type="transmembrane region" description="Helical" evidence="9">
    <location>
        <begin position="175"/>
        <end position="195"/>
    </location>
</feature>
<dbReference type="PROSITE" id="PS01023">
    <property type="entry name" value="PTR2_2"/>
    <property type="match status" value="1"/>
</dbReference>
<organism evidence="11 12">
    <name type="scientific">Chloracidobacterium thermophilum (strain B)</name>
    <dbReference type="NCBI Taxonomy" id="981222"/>
    <lineage>
        <taxon>Bacteria</taxon>
        <taxon>Pseudomonadati</taxon>
        <taxon>Acidobacteriota</taxon>
        <taxon>Terriglobia</taxon>
        <taxon>Terriglobales</taxon>
        <taxon>Acidobacteriaceae</taxon>
        <taxon>Chloracidobacterium</taxon>
    </lineage>
</organism>
<feature type="transmembrane region" description="Helical" evidence="9">
    <location>
        <begin position="466"/>
        <end position="491"/>
    </location>
</feature>
<evidence type="ECO:0000256" key="5">
    <source>
        <dbReference type="ARBA" id="ARBA00022856"/>
    </source>
</evidence>
<evidence type="ECO:0000256" key="1">
    <source>
        <dbReference type="ARBA" id="ARBA00004651"/>
    </source>
</evidence>
<evidence type="ECO:0000256" key="9">
    <source>
        <dbReference type="SAM" id="Phobius"/>
    </source>
</evidence>
<comment type="similarity">
    <text evidence="8">Belongs to the major facilitator superfamily. Proton-dependent oligopeptide transporter (POT/PTR) (TC 2.A.17) family.</text>
</comment>
<feature type="transmembrane region" description="Helical" evidence="9">
    <location>
        <begin position="261"/>
        <end position="282"/>
    </location>
</feature>
<feature type="transmembrane region" description="Helical" evidence="9">
    <location>
        <begin position="134"/>
        <end position="154"/>
    </location>
</feature>
<dbReference type="SUPFAM" id="SSF103473">
    <property type="entry name" value="MFS general substrate transporter"/>
    <property type="match status" value="1"/>
</dbReference>
<dbReference type="InterPro" id="IPR050171">
    <property type="entry name" value="MFS_Transporters"/>
</dbReference>
<feature type="transmembrane region" description="Helical" evidence="9">
    <location>
        <begin position="215"/>
        <end position="240"/>
    </location>
</feature>
<dbReference type="GO" id="GO:0005886">
    <property type="term" value="C:plasma membrane"/>
    <property type="evidence" value="ECO:0007669"/>
    <property type="project" value="UniProtKB-SubCell"/>
</dbReference>
<dbReference type="InterPro" id="IPR020846">
    <property type="entry name" value="MFS_dom"/>
</dbReference>
<comment type="subcellular location">
    <subcellularLocation>
        <location evidence="1">Cell membrane</location>
        <topology evidence="1">Multi-pass membrane protein</topology>
    </subcellularLocation>
    <subcellularLocation>
        <location evidence="8">Membrane</location>
        <topology evidence="8">Multi-pass membrane protein</topology>
    </subcellularLocation>
</comment>
<dbReference type="HOGENOM" id="CLU_004790_0_2_0"/>
<keyword evidence="2 8" id="KW-0813">Transport</keyword>
<dbReference type="Pfam" id="PF00854">
    <property type="entry name" value="PTR2"/>
    <property type="match status" value="1"/>
</dbReference>
<feature type="transmembrane region" description="Helical" evidence="9">
    <location>
        <begin position="503"/>
        <end position="524"/>
    </location>
</feature>
<keyword evidence="3" id="KW-1003">Cell membrane</keyword>
<dbReference type="AlphaFoldDB" id="G2LKP9"/>
<feature type="transmembrane region" description="Helical" evidence="9">
    <location>
        <begin position="294"/>
        <end position="313"/>
    </location>
</feature>
<dbReference type="PANTHER" id="PTHR23517:SF15">
    <property type="entry name" value="PROTON-DEPENDENT OLIGOPEPTIDE FAMILY TRANSPORT PROTEIN"/>
    <property type="match status" value="1"/>
</dbReference>
<evidence type="ECO:0000256" key="4">
    <source>
        <dbReference type="ARBA" id="ARBA00022692"/>
    </source>
</evidence>
<dbReference type="InterPro" id="IPR005279">
    <property type="entry name" value="Dipep/tripep_permease"/>
</dbReference>
<proteinExistence type="inferred from homology"/>
<evidence type="ECO:0000256" key="8">
    <source>
        <dbReference type="RuleBase" id="RU003755"/>
    </source>
</evidence>
<dbReference type="PROSITE" id="PS50850">
    <property type="entry name" value="MFS"/>
    <property type="match status" value="1"/>
</dbReference>
<name>G2LKP9_CHLTF</name>
<dbReference type="Proteomes" id="UP000006791">
    <property type="component" value="Chromosome 2"/>
</dbReference>
<feature type="transmembrane region" description="Helical" evidence="9">
    <location>
        <begin position="109"/>
        <end position="128"/>
    </location>
</feature>
<protein>
    <submittedName>
        <fullName evidence="11">Amino acid/peptide transporter (Peptide:H+ symporter), bacterial</fullName>
    </submittedName>
</protein>
<dbReference type="InterPro" id="IPR018456">
    <property type="entry name" value="PTR2_symporter_CS"/>
</dbReference>
<keyword evidence="5" id="KW-0653">Protein transport</keyword>